<accession>A0A0G0N081</accession>
<dbReference type="Proteomes" id="UP000034799">
    <property type="component" value="Unassembled WGS sequence"/>
</dbReference>
<dbReference type="STRING" id="1619100.UT34_C0001G0266"/>
<dbReference type="PANTHER" id="PTHR30258:SF1">
    <property type="entry name" value="PROTEIN TRANSPORT PROTEIN HOFB HOMOLOG"/>
    <property type="match status" value="1"/>
</dbReference>
<dbReference type="AlphaFoldDB" id="A0A0G0N081"/>
<dbReference type="PROSITE" id="PS00662">
    <property type="entry name" value="T2SP_E"/>
    <property type="match status" value="1"/>
</dbReference>
<protein>
    <submittedName>
        <fullName evidence="5">Type II secretion system protein E</fullName>
    </submittedName>
</protein>
<reference evidence="5 6" key="1">
    <citation type="journal article" date="2015" name="Nature">
        <title>rRNA introns, odd ribosomes, and small enigmatic genomes across a large radiation of phyla.</title>
        <authorList>
            <person name="Brown C.T."/>
            <person name="Hug L.A."/>
            <person name="Thomas B.C."/>
            <person name="Sharon I."/>
            <person name="Castelle C.J."/>
            <person name="Singh A."/>
            <person name="Wilkins M.J."/>
            <person name="Williams K.H."/>
            <person name="Banfield J.F."/>
        </authorList>
    </citation>
    <scope>NUCLEOTIDE SEQUENCE [LARGE SCALE GENOMIC DNA]</scope>
</reference>
<dbReference type="SUPFAM" id="SSF160246">
    <property type="entry name" value="EspE N-terminal domain-like"/>
    <property type="match status" value="1"/>
</dbReference>
<name>A0A0G0N081_9BACT</name>
<dbReference type="GO" id="GO:0016887">
    <property type="term" value="F:ATP hydrolysis activity"/>
    <property type="evidence" value="ECO:0007669"/>
    <property type="project" value="TreeGrafter"/>
</dbReference>
<dbReference type="EMBL" id="LBWK01000001">
    <property type="protein sequence ID" value="KKR06226.1"/>
    <property type="molecule type" value="Genomic_DNA"/>
</dbReference>
<organism evidence="5 6">
    <name type="scientific">candidate division WS6 bacterium GW2011_GWF2_39_15</name>
    <dbReference type="NCBI Taxonomy" id="1619100"/>
    <lineage>
        <taxon>Bacteria</taxon>
        <taxon>Candidatus Dojkabacteria</taxon>
    </lineage>
</organism>
<comment type="similarity">
    <text evidence="1">Belongs to the GSP E family.</text>
</comment>
<dbReference type="InterPro" id="IPR007831">
    <property type="entry name" value="T2SS_GspE_N"/>
</dbReference>
<keyword evidence="2" id="KW-0547">Nucleotide-binding</keyword>
<dbReference type="Pfam" id="PF00437">
    <property type="entry name" value="T2SSE"/>
    <property type="match status" value="1"/>
</dbReference>
<sequence>MNSSRSILQYLVNKGLVSPQDANKVEVEKTKSSQTEEQIIKNLKMADEKTIIQAKSELFNIPYIDLMTYEVPEQSLSEINIDSLRRYNAVPFSHVENIVKVAMQDPFDVQAIEALETKYPAGTKLEIYIADEMGINSILDRRVGENMSSEVTEALEDVQVPVADITEQVGDEYVGNMENMDLKSAPVARIVNSILQYGVKTSSSDIHVEPLEGRLRVRFRINGLMTERLSLPKHLASAVVSRIKILARLKIDEKRIPLDGRLQLKIGDQKIDVRVSTIPSIHGEKVVMRLLANDLESISLETTGLRGSAYQKVLDAMSVTNGIILVTGPTGSGKTRTLAGALIRLNDPKVNIITLEDPVEIRVPGVTQVQVKADVGLTFAMGLRSILRQDPDIVMVGEIRDQETAQLAVQASLTGHLVLSTLHTNSSSAAIPRLLDMGIEAYLLASTLRCVIAQRLPRRVCKYCAEAHPVPPEVMKNIKETLLSIKNFDVVNYARKLAEASKNKEGEGVAIKAPDKDPTGLDQIYLYKGKGCDRCGGSGYKGRTGIFEVLHVTEKIGRMMMEDVLTSDVEKTAVEDGMITMIQDGYLKAIEGITTIEEVLRVSKD</sequence>
<dbReference type="PATRIC" id="fig|1619100.3.peg.268"/>
<dbReference type="InterPro" id="IPR037257">
    <property type="entry name" value="T2SS_E_N_sf"/>
</dbReference>
<feature type="domain" description="Bacterial type II secretion system protein E" evidence="4">
    <location>
        <begin position="387"/>
        <end position="401"/>
    </location>
</feature>
<evidence type="ECO:0000256" key="1">
    <source>
        <dbReference type="ARBA" id="ARBA00006611"/>
    </source>
</evidence>
<dbReference type="PANTHER" id="PTHR30258">
    <property type="entry name" value="TYPE II SECRETION SYSTEM PROTEIN GSPE-RELATED"/>
    <property type="match status" value="1"/>
</dbReference>
<proteinExistence type="inferred from homology"/>
<comment type="caution">
    <text evidence="5">The sequence shown here is derived from an EMBL/GenBank/DDBJ whole genome shotgun (WGS) entry which is preliminary data.</text>
</comment>
<dbReference type="Gene3D" id="3.40.50.300">
    <property type="entry name" value="P-loop containing nucleotide triphosphate hydrolases"/>
    <property type="match status" value="1"/>
</dbReference>
<evidence type="ECO:0000259" key="4">
    <source>
        <dbReference type="PROSITE" id="PS00662"/>
    </source>
</evidence>
<dbReference type="Gene3D" id="3.30.450.90">
    <property type="match status" value="1"/>
</dbReference>
<dbReference type="InterPro" id="IPR027417">
    <property type="entry name" value="P-loop_NTPase"/>
</dbReference>
<dbReference type="GO" id="GO:0005524">
    <property type="term" value="F:ATP binding"/>
    <property type="evidence" value="ECO:0007669"/>
    <property type="project" value="UniProtKB-KW"/>
</dbReference>
<evidence type="ECO:0000313" key="6">
    <source>
        <dbReference type="Proteomes" id="UP000034799"/>
    </source>
</evidence>
<dbReference type="CDD" id="cd01129">
    <property type="entry name" value="PulE-GspE-like"/>
    <property type="match status" value="1"/>
</dbReference>
<dbReference type="GO" id="GO:0005886">
    <property type="term" value="C:plasma membrane"/>
    <property type="evidence" value="ECO:0007669"/>
    <property type="project" value="TreeGrafter"/>
</dbReference>
<evidence type="ECO:0000256" key="3">
    <source>
        <dbReference type="ARBA" id="ARBA00022840"/>
    </source>
</evidence>
<keyword evidence="3" id="KW-0067">ATP-binding</keyword>
<dbReference type="SUPFAM" id="SSF52540">
    <property type="entry name" value="P-loop containing nucleoside triphosphate hydrolases"/>
    <property type="match status" value="1"/>
</dbReference>
<gene>
    <name evidence="5" type="ORF">UT34_C0001G0266</name>
</gene>
<dbReference type="Pfam" id="PF05157">
    <property type="entry name" value="MshEN"/>
    <property type="match status" value="1"/>
</dbReference>
<evidence type="ECO:0000313" key="5">
    <source>
        <dbReference type="EMBL" id="KKR06226.1"/>
    </source>
</evidence>
<dbReference type="InterPro" id="IPR001482">
    <property type="entry name" value="T2SS/T4SS_dom"/>
</dbReference>
<dbReference type="Gene3D" id="3.30.300.160">
    <property type="entry name" value="Type II secretion system, protein E, N-terminal domain"/>
    <property type="match status" value="1"/>
</dbReference>
<evidence type="ECO:0000256" key="2">
    <source>
        <dbReference type="ARBA" id="ARBA00022741"/>
    </source>
</evidence>